<name>A0A495VY63_9PSEU</name>
<protein>
    <submittedName>
        <fullName evidence="2">Uncharacterized protein</fullName>
    </submittedName>
</protein>
<dbReference type="Proteomes" id="UP000282084">
    <property type="component" value="Unassembled WGS sequence"/>
</dbReference>
<gene>
    <name evidence="2" type="ORF">C8E97_2256</name>
</gene>
<dbReference type="AlphaFoldDB" id="A0A495VY63"/>
<feature type="region of interest" description="Disordered" evidence="1">
    <location>
        <begin position="1"/>
        <end position="23"/>
    </location>
</feature>
<comment type="caution">
    <text evidence="2">The sequence shown here is derived from an EMBL/GenBank/DDBJ whole genome shotgun (WGS) entry which is preliminary data.</text>
</comment>
<proteinExistence type="predicted"/>
<evidence type="ECO:0000313" key="2">
    <source>
        <dbReference type="EMBL" id="RKT53677.1"/>
    </source>
</evidence>
<evidence type="ECO:0000313" key="3">
    <source>
        <dbReference type="Proteomes" id="UP000282084"/>
    </source>
</evidence>
<dbReference type="EMBL" id="RBXO01000001">
    <property type="protein sequence ID" value="RKT53677.1"/>
    <property type="molecule type" value="Genomic_DNA"/>
</dbReference>
<sequence length="65" mass="7089">MHHARSRDRCAPPSTITHPDELPEDRLPVLRRLLDRAAPVLDQGAVEGLRTLPAGRTGAAQGESR</sequence>
<feature type="region of interest" description="Disordered" evidence="1">
    <location>
        <begin position="43"/>
        <end position="65"/>
    </location>
</feature>
<reference evidence="2 3" key="1">
    <citation type="submission" date="2018-10" db="EMBL/GenBank/DDBJ databases">
        <title>Sequencing the genomes of 1000 actinobacteria strains.</title>
        <authorList>
            <person name="Klenk H.-P."/>
        </authorList>
    </citation>
    <scope>NUCLEOTIDE SEQUENCE [LARGE SCALE GENOMIC DNA]</scope>
    <source>
        <strain evidence="2 3">DSM 43800</strain>
    </source>
</reference>
<keyword evidence="3" id="KW-1185">Reference proteome</keyword>
<evidence type="ECO:0000256" key="1">
    <source>
        <dbReference type="SAM" id="MobiDB-lite"/>
    </source>
</evidence>
<organism evidence="2 3">
    <name type="scientific">Saccharothrix australiensis</name>
    <dbReference type="NCBI Taxonomy" id="2072"/>
    <lineage>
        <taxon>Bacteria</taxon>
        <taxon>Bacillati</taxon>
        <taxon>Actinomycetota</taxon>
        <taxon>Actinomycetes</taxon>
        <taxon>Pseudonocardiales</taxon>
        <taxon>Pseudonocardiaceae</taxon>
        <taxon>Saccharothrix</taxon>
    </lineage>
</organism>
<accession>A0A495VY63</accession>